<accession>A0ACB8UAS8</accession>
<proteinExistence type="predicted"/>
<evidence type="ECO:0000313" key="2">
    <source>
        <dbReference type="Proteomes" id="UP001055072"/>
    </source>
</evidence>
<organism evidence="1 2">
    <name type="scientific">Irpex rosettiformis</name>
    <dbReference type="NCBI Taxonomy" id="378272"/>
    <lineage>
        <taxon>Eukaryota</taxon>
        <taxon>Fungi</taxon>
        <taxon>Dikarya</taxon>
        <taxon>Basidiomycota</taxon>
        <taxon>Agaricomycotina</taxon>
        <taxon>Agaricomycetes</taxon>
        <taxon>Polyporales</taxon>
        <taxon>Irpicaceae</taxon>
        <taxon>Irpex</taxon>
    </lineage>
</organism>
<dbReference type="EMBL" id="MU274905">
    <property type="protein sequence ID" value="KAI0091442.1"/>
    <property type="molecule type" value="Genomic_DNA"/>
</dbReference>
<dbReference type="Proteomes" id="UP001055072">
    <property type="component" value="Unassembled WGS sequence"/>
</dbReference>
<sequence length="213" mass="23365">MAKQNNSSGWDPVLIISQIISLQALHYLTLAVTVSPLLSLFAEPSYLEYEGGAANVGMIMDWRQMAGRPTTGASLADAWKNLHSVWSGGHQVGDSRTALWNGQIDSVRGWIIAACWIAVSGADICYLYLLIRRPRLILDFTLTLLFNHLVLTTYYSSAIPTSLLFWAVMAVSAVLMVVVAEQLCVKREMQEGLQVVSAADGDEMEMGGLLRSE</sequence>
<comment type="caution">
    <text evidence="1">The sequence shown here is derived from an EMBL/GenBank/DDBJ whole genome shotgun (WGS) entry which is preliminary data.</text>
</comment>
<protein>
    <submittedName>
        <fullName evidence="1">Integral membrane protein S linking to the trans Golgi network-domain-containing protein</fullName>
    </submittedName>
</protein>
<evidence type="ECO:0000313" key="1">
    <source>
        <dbReference type="EMBL" id="KAI0091442.1"/>
    </source>
</evidence>
<keyword evidence="2" id="KW-1185">Reference proteome</keyword>
<gene>
    <name evidence="1" type="ORF">BDY19DRAFT_626985</name>
</gene>
<reference evidence="1" key="1">
    <citation type="journal article" date="2021" name="Environ. Microbiol.">
        <title>Gene family expansions and transcriptome signatures uncover fungal adaptations to wood decay.</title>
        <authorList>
            <person name="Hage H."/>
            <person name="Miyauchi S."/>
            <person name="Viragh M."/>
            <person name="Drula E."/>
            <person name="Min B."/>
            <person name="Chaduli D."/>
            <person name="Navarro D."/>
            <person name="Favel A."/>
            <person name="Norest M."/>
            <person name="Lesage-Meessen L."/>
            <person name="Balint B."/>
            <person name="Merenyi Z."/>
            <person name="de Eugenio L."/>
            <person name="Morin E."/>
            <person name="Martinez A.T."/>
            <person name="Baldrian P."/>
            <person name="Stursova M."/>
            <person name="Martinez M.J."/>
            <person name="Novotny C."/>
            <person name="Magnuson J.K."/>
            <person name="Spatafora J.W."/>
            <person name="Maurice S."/>
            <person name="Pangilinan J."/>
            <person name="Andreopoulos W."/>
            <person name="LaButti K."/>
            <person name="Hundley H."/>
            <person name="Na H."/>
            <person name="Kuo A."/>
            <person name="Barry K."/>
            <person name="Lipzen A."/>
            <person name="Henrissat B."/>
            <person name="Riley R."/>
            <person name="Ahrendt S."/>
            <person name="Nagy L.G."/>
            <person name="Grigoriev I.V."/>
            <person name="Martin F."/>
            <person name="Rosso M.N."/>
        </authorList>
    </citation>
    <scope>NUCLEOTIDE SEQUENCE</scope>
    <source>
        <strain evidence="1">CBS 384.51</strain>
    </source>
</reference>
<name>A0ACB8UAS8_9APHY</name>